<gene>
    <name evidence="2" type="primary">prs_2</name>
    <name evidence="2" type="ORF">CLHOM_32390</name>
</gene>
<dbReference type="InterPro" id="IPR000836">
    <property type="entry name" value="PRTase_dom"/>
</dbReference>
<dbReference type="GO" id="GO:0016301">
    <property type="term" value="F:kinase activity"/>
    <property type="evidence" value="ECO:0007669"/>
    <property type="project" value="UniProtKB-KW"/>
</dbReference>
<dbReference type="SUPFAM" id="SSF53271">
    <property type="entry name" value="PRTase-like"/>
    <property type="match status" value="1"/>
</dbReference>
<comment type="similarity">
    <text evidence="1">Belongs to the ComF/GntX family.</text>
</comment>
<evidence type="ECO:0000313" key="2">
    <source>
        <dbReference type="EMBL" id="KOA18341.1"/>
    </source>
</evidence>
<dbReference type="CDD" id="cd06223">
    <property type="entry name" value="PRTases_typeI"/>
    <property type="match status" value="1"/>
</dbReference>
<dbReference type="RefSeq" id="WP_052222690.1">
    <property type="nucleotide sequence ID" value="NZ_LHUR01000042.1"/>
</dbReference>
<keyword evidence="2" id="KW-0808">Transferase</keyword>
<evidence type="ECO:0000313" key="3">
    <source>
        <dbReference type="Proteomes" id="UP000037043"/>
    </source>
</evidence>
<comment type="caution">
    <text evidence="2">The sequence shown here is derived from an EMBL/GenBank/DDBJ whole genome shotgun (WGS) entry which is preliminary data.</text>
</comment>
<dbReference type="InterPro" id="IPR051910">
    <property type="entry name" value="ComF/GntX_DNA_util-trans"/>
</dbReference>
<keyword evidence="2" id="KW-0418">Kinase</keyword>
<proteinExistence type="inferred from homology"/>
<dbReference type="STRING" id="36844.SAMN04488501_101242"/>
<protein>
    <submittedName>
        <fullName evidence="2">Ribose-phosphate pyrophosphokinase</fullName>
    </submittedName>
</protein>
<name>A0A0L6Z5V4_9CLOT</name>
<dbReference type="Gene3D" id="3.40.50.2020">
    <property type="match status" value="1"/>
</dbReference>
<dbReference type="PATRIC" id="fig|1121318.3.peg.3238"/>
<accession>A0A0L6Z5V4</accession>
<keyword evidence="3" id="KW-1185">Reference proteome</keyword>
<dbReference type="PANTHER" id="PTHR47505">
    <property type="entry name" value="DNA UTILIZATION PROTEIN YHGH"/>
    <property type="match status" value="1"/>
</dbReference>
<dbReference type="EMBL" id="LHUR01000042">
    <property type="protein sequence ID" value="KOA18341.1"/>
    <property type="molecule type" value="Genomic_DNA"/>
</dbReference>
<evidence type="ECO:0000256" key="1">
    <source>
        <dbReference type="ARBA" id="ARBA00008007"/>
    </source>
</evidence>
<sequence>MGNEIIKNIIYLIKCFLSIIYTTNDCCIICKNYSNENMFLCKECNSKIKRCNEPFEIKLNGFNIKAYSSLYYSGITKELISRLKYKSDFIAGEILTKIMIETLGNAHLTIELITFVPATRKNLRKRGYNQTEFLAKAIGRETNIKVVRLLRKVKETKDQIGLSGEERWLNINNSYEGINKKNIIGKSILLIDDVITTGATAFYCAKALLDKGAKEVHVLTGAKSKI</sequence>
<dbReference type="PANTHER" id="PTHR47505:SF1">
    <property type="entry name" value="DNA UTILIZATION PROTEIN YHGH"/>
    <property type="match status" value="1"/>
</dbReference>
<dbReference type="Proteomes" id="UP000037043">
    <property type="component" value="Unassembled WGS sequence"/>
</dbReference>
<organism evidence="2 3">
    <name type="scientific">Clostridium homopropionicum DSM 5847</name>
    <dbReference type="NCBI Taxonomy" id="1121318"/>
    <lineage>
        <taxon>Bacteria</taxon>
        <taxon>Bacillati</taxon>
        <taxon>Bacillota</taxon>
        <taxon>Clostridia</taxon>
        <taxon>Eubacteriales</taxon>
        <taxon>Clostridiaceae</taxon>
        <taxon>Clostridium</taxon>
    </lineage>
</organism>
<reference evidence="3" key="1">
    <citation type="submission" date="2015-08" db="EMBL/GenBank/DDBJ databases">
        <title>Genome sequence of the strict anaerobe Clostridium homopropionicum LuHBu1 (DSM 5847T).</title>
        <authorList>
            <person name="Poehlein A."/>
            <person name="Beck M."/>
            <person name="Schiel-Bengelsdorf B."/>
            <person name="Bengelsdorf F.R."/>
            <person name="Daniel R."/>
            <person name="Duerre P."/>
        </authorList>
    </citation>
    <scope>NUCLEOTIDE SEQUENCE [LARGE SCALE GENOMIC DNA]</scope>
    <source>
        <strain evidence="3">DSM 5847</strain>
    </source>
</reference>
<dbReference type="AlphaFoldDB" id="A0A0L6Z5V4"/>
<dbReference type="InterPro" id="IPR029057">
    <property type="entry name" value="PRTase-like"/>
</dbReference>